<organism evidence="1 2">
    <name type="scientific">Chryseobacterium ginsengisoli</name>
    <dbReference type="NCBI Taxonomy" id="363853"/>
    <lineage>
        <taxon>Bacteria</taxon>
        <taxon>Pseudomonadati</taxon>
        <taxon>Bacteroidota</taxon>
        <taxon>Flavobacteriia</taxon>
        <taxon>Flavobacteriales</taxon>
        <taxon>Weeksellaceae</taxon>
        <taxon>Chryseobacterium group</taxon>
        <taxon>Chryseobacterium</taxon>
    </lineage>
</organism>
<sequence>MENKPKQEPLSDIHESALKIAKILNGKSLFENKKILEKINEILEGSSILTFRN</sequence>
<evidence type="ECO:0000313" key="2">
    <source>
        <dbReference type="Proteomes" id="UP001500353"/>
    </source>
</evidence>
<keyword evidence="2" id="KW-1185">Reference proteome</keyword>
<comment type="caution">
    <text evidence="1">The sequence shown here is derived from an EMBL/GenBank/DDBJ whole genome shotgun (WGS) entry which is preliminary data.</text>
</comment>
<reference evidence="2" key="1">
    <citation type="journal article" date="2019" name="Int. J. Syst. Evol. Microbiol.">
        <title>The Global Catalogue of Microorganisms (GCM) 10K type strain sequencing project: providing services to taxonomists for standard genome sequencing and annotation.</title>
        <authorList>
            <consortium name="The Broad Institute Genomics Platform"/>
            <consortium name="The Broad Institute Genome Sequencing Center for Infectious Disease"/>
            <person name="Wu L."/>
            <person name="Ma J."/>
        </authorList>
    </citation>
    <scope>NUCLEOTIDE SEQUENCE [LARGE SCALE GENOMIC DNA]</scope>
    <source>
        <strain evidence="2">JCM 18019</strain>
    </source>
</reference>
<proteinExistence type="predicted"/>
<gene>
    <name evidence="1" type="ORF">GCM10023210_39860</name>
</gene>
<evidence type="ECO:0000313" key="1">
    <source>
        <dbReference type="EMBL" id="GAA5100894.1"/>
    </source>
</evidence>
<accession>A0ABP9MYU9</accession>
<dbReference type="EMBL" id="BAABHX010000009">
    <property type="protein sequence ID" value="GAA5100894.1"/>
    <property type="molecule type" value="Genomic_DNA"/>
</dbReference>
<dbReference type="Proteomes" id="UP001500353">
    <property type="component" value="Unassembled WGS sequence"/>
</dbReference>
<dbReference type="RefSeq" id="WP_345207941.1">
    <property type="nucleotide sequence ID" value="NZ_BAABHX010000009.1"/>
</dbReference>
<name>A0ABP9MYU9_9FLAO</name>
<protein>
    <submittedName>
        <fullName evidence="1">Uncharacterized protein</fullName>
    </submittedName>
</protein>